<dbReference type="Proteomes" id="UP000789325">
    <property type="component" value="Unassembled WGS sequence"/>
</dbReference>
<dbReference type="Pfam" id="PF04055">
    <property type="entry name" value="Radical_SAM"/>
    <property type="match status" value="1"/>
</dbReference>
<dbReference type="SUPFAM" id="SSF102114">
    <property type="entry name" value="Radical SAM enzymes"/>
    <property type="match status" value="1"/>
</dbReference>
<dbReference type="GO" id="GO:0046872">
    <property type="term" value="F:metal ion binding"/>
    <property type="evidence" value="ECO:0007669"/>
    <property type="project" value="UniProtKB-KW"/>
</dbReference>
<dbReference type="GO" id="GO:0051536">
    <property type="term" value="F:iron-sulfur cluster binding"/>
    <property type="evidence" value="ECO:0007669"/>
    <property type="project" value="UniProtKB-KW"/>
</dbReference>
<dbReference type="EMBL" id="PPEL01000043">
    <property type="protein sequence ID" value="PNV65166.1"/>
    <property type="molecule type" value="Genomic_DNA"/>
</dbReference>
<evidence type="ECO:0000256" key="3">
    <source>
        <dbReference type="ARBA" id="ARBA00023004"/>
    </source>
</evidence>
<sequence length="457" mass="49954">MASFDDNPAARAALELYEEIEAEHLRALEETGVTFAPRDDVREEAHALMEKLRAVGARVRNGGASVALGRLSPGCVACTGSCASRTLALSNNCHRDCFFCFNPNQEGFAYYCEHPFPWRDQLDDLAAGDASLACLALSGGEPLLYPDEACAFFSRARALFPAAHLRMYTSGDLLDADLAERLHLCGLDEVRFSIKQDDPPHVLDAVLANMGLAKRAGLAVMVEMPPIPGTEEQMREVLRRIDAAGAQGINLLEFAYPMWNWEVFEALGLVLRNPPYRVAYDYEYAGSLAVDGSEELCLRLMLWAHEHGLGLSMHYCSLENKHRAQMRIINEPHADISACHAFDRDDFFLKAGVVFGADRAPVREALGALGCTDFVEDDGADATSFHPRWLSAASRVRARGGRLVQPCVSTGIAVEADGVRALRELKVESAEDAAPVQLEDVTRMADEAAGDVIISPK</sequence>
<evidence type="ECO:0000256" key="1">
    <source>
        <dbReference type="ARBA" id="ARBA00022691"/>
    </source>
</evidence>
<dbReference type="RefSeq" id="WP_092200315.1">
    <property type="nucleotide sequence ID" value="NZ_DBEYRC010000095.1"/>
</dbReference>
<comment type="caution">
    <text evidence="7">The sequence shown here is derived from an EMBL/GenBank/DDBJ whole genome shotgun (WGS) entry which is preliminary data.</text>
</comment>
<dbReference type="AlphaFoldDB" id="A0A2K2U4B7"/>
<gene>
    <name evidence="7" type="ORF">C2L80_07920</name>
    <name evidence="6" type="ORF">K8V16_07540</name>
</gene>
<accession>A0A2K2U4B7</accession>
<dbReference type="Gene3D" id="3.20.20.70">
    <property type="entry name" value="Aldolase class I"/>
    <property type="match status" value="1"/>
</dbReference>
<feature type="domain" description="Radical SAM core" evidence="5">
    <location>
        <begin position="79"/>
        <end position="305"/>
    </location>
</feature>
<dbReference type="InterPro" id="IPR013785">
    <property type="entry name" value="Aldolase_TIM"/>
</dbReference>
<reference evidence="6" key="2">
    <citation type="journal article" date="2021" name="PeerJ">
        <title>Extensive microbial diversity within the chicken gut microbiome revealed by metagenomics and culture.</title>
        <authorList>
            <person name="Gilroy R."/>
            <person name="Ravi A."/>
            <person name="Getino M."/>
            <person name="Pursley I."/>
            <person name="Horton D.L."/>
            <person name="Alikhan N.F."/>
            <person name="Baker D."/>
            <person name="Gharbi K."/>
            <person name="Hall N."/>
            <person name="Watson M."/>
            <person name="Adriaenssens E.M."/>
            <person name="Foster-Nyarko E."/>
            <person name="Jarju S."/>
            <person name="Secka A."/>
            <person name="Antonio M."/>
            <person name="Oren A."/>
            <person name="Chaudhuri R.R."/>
            <person name="La Ragione R."/>
            <person name="Hildebrand F."/>
            <person name="Pallen M.J."/>
        </authorList>
    </citation>
    <scope>NUCLEOTIDE SEQUENCE</scope>
    <source>
        <strain evidence="6">USAMLcec12-2067</strain>
    </source>
</reference>
<dbReference type="EMBL" id="DYZL01000162">
    <property type="protein sequence ID" value="HJH43635.1"/>
    <property type="molecule type" value="Genomic_DNA"/>
</dbReference>
<evidence type="ECO:0000313" key="7">
    <source>
        <dbReference type="EMBL" id="PNV65166.1"/>
    </source>
</evidence>
<protein>
    <submittedName>
        <fullName evidence="7">Radical SAM protein</fullName>
    </submittedName>
</protein>
<evidence type="ECO:0000313" key="8">
    <source>
        <dbReference type="Proteomes" id="UP000236488"/>
    </source>
</evidence>
<evidence type="ECO:0000259" key="5">
    <source>
        <dbReference type="PROSITE" id="PS51918"/>
    </source>
</evidence>
<reference evidence="6" key="3">
    <citation type="submission" date="2021-09" db="EMBL/GenBank/DDBJ databases">
        <authorList>
            <person name="Gilroy R."/>
        </authorList>
    </citation>
    <scope>NUCLEOTIDE SEQUENCE</scope>
    <source>
        <strain evidence="6">USAMLcec12-2067</strain>
    </source>
</reference>
<keyword evidence="8" id="KW-1185">Reference proteome</keyword>
<name>A0A2K2U4B7_9ACTN</name>
<evidence type="ECO:0000256" key="4">
    <source>
        <dbReference type="ARBA" id="ARBA00023014"/>
    </source>
</evidence>
<evidence type="ECO:0000256" key="2">
    <source>
        <dbReference type="ARBA" id="ARBA00022723"/>
    </source>
</evidence>
<reference evidence="7 8" key="1">
    <citation type="journal article" date="2018" name="Int. J. Syst. Evol. Microbiol.">
        <title>Rubneribacter badeniensis gen. nov., sp. nov. and Enteroscipio rubneri gen. nov., sp. nov., new members of the Eggerthellaceae isolated from human faeces.</title>
        <authorList>
            <person name="Danylec N."/>
            <person name="Gobl A."/>
            <person name="Stoll D.A."/>
            <person name="Hetzer B."/>
            <person name="Kulling S.E."/>
            <person name="Huch M."/>
        </authorList>
    </citation>
    <scope>NUCLEOTIDE SEQUENCE [LARGE SCALE GENOMIC DNA]</scope>
    <source>
        <strain evidence="7 8">ResAG-85</strain>
    </source>
</reference>
<dbReference type="InterPro" id="IPR007197">
    <property type="entry name" value="rSAM"/>
</dbReference>
<dbReference type="SFLD" id="SFLDS00029">
    <property type="entry name" value="Radical_SAM"/>
    <property type="match status" value="1"/>
</dbReference>
<evidence type="ECO:0000313" key="6">
    <source>
        <dbReference type="EMBL" id="HJH43635.1"/>
    </source>
</evidence>
<proteinExistence type="predicted"/>
<dbReference type="CDD" id="cd01335">
    <property type="entry name" value="Radical_SAM"/>
    <property type="match status" value="1"/>
</dbReference>
<dbReference type="PANTHER" id="PTHR43288:SF1">
    <property type="entry name" value="GLYCYL-RADICAL ENZYME ACTIVATING ENZYME MJ0021-RELATED"/>
    <property type="match status" value="1"/>
</dbReference>
<keyword evidence="3" id="KW-0408">Iron</keyword>
<dbReference type="InterPro" id="IPR058240">
    <property type="entry name" value="rSAM_sf"/>
</dbReference>
<dbReference type="PANTHER" id="PTHR43288">
    <property type="entry name" value="BIOTIN SYNTHASE-RELATED PROTEIN, RADICAL SAM SUPERFAMILY"/>
    <property type="match status" value="1"/>
</dbReference>
<dbReference type="GO" id="GO:0003824">
    <property type="term" value="F:catalytic activity"/>
    <property type="evidence" value="ECO:0007669"/>
    <property type="project" value="InterPro"/>
</dbReference>
<dbReference type="Proteomes" id="UP000236488">
    <property type="component" value="Unassembled WGS sequence"/>
</dbReference>
<keyword evidence="1" id="KW-0949">S-adenosyl-L-methionine</keyword>
<dbReference type="PROSITE" id="PS51918">
    <property type="entry name" value="RADICAL_SAM"/>
    <property type="match status" value="1"/>
</dbReference>
<keyword evidence="2" id="KW-0479">Metal-binding</keyword>
<keyword evidence="4" id="KW-0411">Iron-sulfur</keyword>
<organism evidence="7 8">
    <name type="scientific">Rubneribacter badeniensis</name>
    <dbReference type="NCBI Taxonomy" id="2070688"/>
    <lineage>
        <taxon>Bacteria</taxon>
        <taxon>Bacillati</taxon>
        <taxon>Actinomycetota</taxon>
        <taxon>Coriobacteriia</taxon>
        <taxon>Eggerthellales</taxon>
        <taxon>Eggerthellaceae</taxon>
        <taxon>Rubneribacter</taxon>
    </lineage>
</organism>